<reference evidence="1" key="1">
    <citation type="submission" date="2021-05" db="EMBL/GenBank/DDBJ databases">
        <title>A free-living protist that lacks canonical eukaryotic 1 DNA replication and segregation systems.</title>
        <authorList>
            <person name="Salas-Leiva D.E."/>
            <person name="Tromer E.C."/>
            <person name="Curtis B.A."/>
            <person name="Jerlstrom-Hultqvist J."/>
            <person name="Kolisko M."/>
            <person name="Yi Z."/>
            <person name="Salas-Leiva J.S."/>
            <person name="Gallot-Lavallee L."/>
            <person name="Kops G.J.P.L."/>
            <person name="Archibald J.M."/>
            <person name="Simpson A.G.B."/>
            <person name="Roger A.J."/>
        </authorList>
    </citation>
    <scope>NUCLEOTIDE SEQUENCE</scope>
    <source>
        <strain evidence="1">BICM</strain>
    </source>
</reference>
<dbReference type="EMBL" id="JAHDYR010000015">
    <property type="protein sequence ID" value="KAG9394315.1"/>
    <property type="molecule type" value="Genomic_DNA"/>
</dbReference>
<dbReference type="SUPFAM" id="SSF48371">
    <property type="entry name" value="ARM repeat"/>
    <property type="match status" value="1"/>
</dbReference>
<protein>
    <submittedName>
        <fullName evidence="1">Uncharacterized protein</fullName>
    </submittedName>
</protein>
<evidence type="ECO:0000313" key="1">
    <source>
        <dbReference type="EMBL" id="KAG9394315.1"/>
    </source>
</evidence>
<comment type="caution">
    <text evidence="1">The sequence shown here is derived from an EMBL/GenBank/DDBJ whole genome shotgun (WGS) entry which is preliminary data.</text>
</comment>
<name>A0A8J6EA75_9EUKA</name>
<gene>
    <name evidence="1" type="ORF">J8273_3949</name>
</gene>
<dbReference type="InterPro" id="IPR016024">
    <property type="entry name" value="ARM-type_fold"/>
</dbReference>
<dbReference type="Gene3D" id="1.25.10.10">
    <property type="entry name" value="Leucine-rich Repeat Variant"/>
    <property type="match status" value="1"/>
</dbReference>
<dbReference type="InterPro" id="IPR011989">
    <property type="entry name" value="ARM-like"/>
</dbReference>
<keyword evidence="2" id="KW-1185">Reference proteome</keyword>
<dbReference type="Proteomes" id="UP000717585">
    <property type="component" value="Unassembled WGS sequence"/>
</dbReference>
<evidence type="ECO:0000313" key="2">
    <source>
        <dbReference type="Proteomes" id="UP000717585"/>
    </source>
</evidence>
<dbReference type="AlphaFoldDB" id="A0A8J6EA75"/>
<accession>A0A8J6EA75</accession>
<proteinExistence type="predicted"/>
<sequence>MGTKKASYKDFKQGKFKVGKKIKKSTTTTDINVQSVRLNVLDQHLDDEITDPVTIRGIGLSTLCKRSRFTTHYKQRKDALSLINELVSSRPADLDSRWAEVLEAGATALADANHVVREQASITTQAALRACPSSVLSASSFLLDAQLHAGLTHVNRRVQLVVLDVVDVLLKTHPSERLKLARLVAPLVSLAMLVDPPEPRAIELLSHLCTGREENGVAGPMWRQDRPDLPELSLEDIRTDRTVTPATALFDALKMDALLSHARIAMADGKSARVDQLVSLGARAIGAKLSAAVAAQAVCAITGQSCDRPSVAEADTFLGAMTGVGDLGRQARQAVDTVRRLRAKINV</sequence>
<organism evidence="1 2">
    <name type="scientific">Carpediemonas membranifera</name>
    <dbReference type="NCBI Taxonomy" id="201153"/>
    <lineage>
        <taxon>Eukaryota</taxon>
        <taxon>Metamonada</taxon>
        <taxon>Carpediemonas-like organisms</taxon>
        <taxon>Carpediemonas</taxon>
    </lineage>
</organism>